<proteinExistence type="predicted"/>
<accession>A0ABT7VVR2</accession>
<keyword evidence="2" id="KW-1185">Reference proteome</keyword>
<protein>
    <submittedName>
        <fullName evidence="1">Uncharacterized protein</fullName>
    </submittedName>
</protein>
<comment type="caution">
    <text evidence="1">The sequence shown here is derived from an EMBL/GenBank/DDBJ whole genome shotgun (WGS) entry which is preliminary data.</text>
</comment>
<sequence length="275" mass="32512">MTNNDFQKRVQHFATLKTKYQASDYEESSPSSPLYLILRKADLGIELTEFELNWLKEQELHQTSQFISQKRVLSSGELLIQGNTREFQEMRIEFSNLKSKYEARRNIFRWETSPLYFIFCKLDSGYSLTDSEMKYLQDNHLDNIVMLVTNRQFVTLKTKYQATQYQDSSPSSPLYPILKRLEGKERLSDEEVNWLKSHELFKTLAIFQQQESVRKTEFAKLKAKYQATTYPESHVSNPLYQILQNLDTGKPLTESELQWLKEQELVETFELAQKL</sequence>
<name>A0ABT7VVR2_9GAMM</name>
<evidence type="ECO:0000313" key="2">
    <source>
        <dbReference type="Proteomes" id="UP001171945"/>
    </source>
</evidence>
<gene>
    <name evidence="1" type="ORF">QUF54_09945</name>
</gene>
<feature type="non-terminal residue" evidence="1">
    <location>
        <position position="275"/>
    </location>
</feature>
<dbReference type="Proteomes" id="UP001171945">
    <property type="component" value="Unassembled WGS sequence"/>
</dbReference>
<evidence type="ECO:0000313" key="1">
    <source>
        <dbReference type="EMBL" id="MDM8563662.1"/>
    </source>
</evidence>
<dbReference type="EMBL" id="JAUCGM010000784">
    <property type="protein sequence ID" value="MDM8563662.1"/>
    <property type="molecule type" value="Genomic_DNA"/>
</dbReference>
<organism evidence="1 2">
    <name type="scientific">Candidatus Marithioploca araucensis</name>
    <dbReference type="NCBI Taxonomy" id="70273"/>
    <lineage>
        <taxon>Bacteria</taxon>
        <taxon>Pseudomonadati</taxon>
        <taxon>Pseudomonadota</taxon>
        <taxon>Gammaproteobacteria</taxon>
        <taxon>Thiotrichales</taxon>
        <taxon>Thiotrichaceae</taxon>
        <taxon>Candidatus Marithioploca</taxon>
    </lineage>
</organism>
<reference evidence="1" key="1">
    <citation type="submission" date="2023-06" db="EMBL/GenBank/DDBJ databases">
        <title>Uncultivated large filamentous bacteria from sulfidic sediments reveal new species and different genomic features in energy metabolism and defense.</title>
        <authorList>
            <person name="Fonseca A."/>
        </authorList>
    </citation>
    <scope>NUCLEOTIDE SEQUENCE</scope>
    <source>
        <strain evidence="1">HSG4</strain>
    </source>
</reference>